<dbReference type="Proteomes" id="UP000820818">
    <property type="component" value="Linkage Group LG4"/>
</dbReference>
<comment type="caution">
    <text evidence="3">The sequence shown here is derived from an EMBL/GenBank/DDBJ whole genome shotgun (WGS) entry which is preliminary data.</text>
</comment>
<name>A0AAD5KG06_9CRUS</name>
<protein>
    <submittedName>
        <fullName evidence="3">Uncharacterized protein</fullName>
    </submittedName>
</protein>
<evidence type="ECO:0000313" key="1">
    <source>
        <dbReference type="EMBL" id="KAI9549877.1"/>
    </source>
</evidence>
<evidence type="ECO:0000313" key="3">
    <source>
        <dbReference type="EMBL" id="KAI9551346.1"/>
    </source>
</evidence>
<gene>
    <name evidence="3" type="ORF">GHT06_005862</name>
    <name evidence="2" type="ORF">GHT06_006382</name>
    <name evidence="1" type="ORF">GHT06_007673</name>
    <name evidence="4" type="ORF">GHT06_013477</name>
</gene>
<evidence type="ECO:0000313" key="5">
    <source>
        <dbReference type="Proteomes" id="UP000820818"/>
    </source>
</evidence>
<evidence type="ECO:0000313" key="2">
    <source>
        <dbReference type="EMBL" id="KAI9551167.1"/>
    </source>
</evidence>
<dbReference type="EMBL" id="WJBH02000004">
    <property type="protein sequence ID" value="KAI9559484.1"/>
    <property type="molecule type" value="Genomic_DNA"/>
</dbReference>
<accession>A0AAD5KG06</accession>
<sequence length="80" mass="9583">MDPSALEFLLRHRGNFDDVLEVVETLMFSLPFNYFTRFRDEDKEFFVELLLISLLTHPSDLPSGHDFGYRRIWIGDFYYA</sequence>
<keyword evidence="5" id="KW-1185">Reference proteome</keyword>
<dbReference type="EMBL" id="WJBH02000038">
    <property type="protein sequence ID" value="KAI9551167.1"/>
    <property type="molecule type" value="Genomic_DNA"/>
</dbReference>
<reference evidence="3 5" key="1">
    <citation type="submission" date="2022-05" db="EMBL/GenBank/DDBJ databases">
        <title>A multi-omics perspective on studying reproductive biology in Daphnia sinensis.</title>
        <authorList>
            <person name="Jia J."/>
        </authorList>
    </citation>
    <scope>NUCLEOTIDE SEQUENCE</scope>
    <source>
        <strain evidence="3 5">WSL</strain>
    </source>
</reference>
<evidence type="ECO:0000313" key="4">
    <source>
        <dbReference type="EMBL" id="KAI9559484.1"/>
    </source>
</evidence>
<dbReference type="EMBL" id="WJBH02000210">
    <property type="protein sequence ID" value="KAI9549877.1"/>
    <property type="molecule type" value="Genomic_DNA"/>
</dbReference>
<organism evidence="3 5">
    <name type="scientific">Daphnia sinensis</name>
    <dbReference type="NCBI Taxonomy" id="1820382"/>
    <lineage>
        <taxon>Eukaryota</taxon>
        <taxon>Metazoa</taxon>
        <taxon>Ecdysozoa</taxon>
        <taxon>Arthropoda</taxon>
        <taxon>Crustacea</taxon>
        <taxon>Branchiopoda</taxon>
        <taxon>Diplostraca</taxon>
        <taxon>Cladocera</taxon>
        <taxon>Anomopoda</taxon>
        <taxon>Daphniidae</taxon>
        <taxon>Daphnia</taxon>
        <taxon>Daphnia similis group</taxon>
    </lineage>
</organism>
<proteinExistence type="predicted"/>
<dbReference type="AlphaFoldDB" id="A0AAD5KG06"/>
<dbReference type="EMBL" id="WJBH02000012">
    <property type="protein sequence ID" value="KAI9551346.1"/>
    <property type="molecule type" value="Genomic_DNA"/>
</dbReference>